<feature type="compositionally biased region" description="Low complexity" evidence="5">
    <location>
        <begin position="310"/>
        <end position="332"/>
    </location>
</feature>
<feature type="region of interest" description="Disordered" evidence="5">
    <location>
        <begin position="435"/>
        <end position="522"/>
    </location>
</feature>
<gene>
    <name evidence="7" type="ORF">Spa2297_14520</name>
</gene>
<dbReference type="InterPro" id="IPR000719">
    <property type="entry name" value="Prot_kinase_dom"/>
</dbReference>
<dbReference type="KEGG" id="spav:Spa2297_14520"/>
<evidence type="ECO:0000313" key="8">
    <source>
        <dbReference type="Proteomes" id="UP000078468"/>
    </source>
</evidence>
<evidence type="ECO:0000313" key="7">
    <source>
        <dbReference type="EMBL" id="ANJ08101.1"/>
    </source>
</evidence>
<feature type="domain" description="Protein kinase" evidence="6">
    <location>
        <begin position="22"/>
        <end position="274"/>
    </location>
</feature>
<keyword evidence="1" id="KW-0808">Transferase</keyword>
<dbReference type="GO" id="GO:0005524">
    <property type="term" value="F:ATP binding"/>
    <property type="evidence" value="ECO:0007669"/>
    <property type="project" value="UniProtKB-UniRule"/>
</dbReference>
<feature type="compositionally biased region" description="Low complexity" evidence="5">
    <location>
        <begin position="487"/>
        <end position="497"/>
    </location>
</feature>
<evidence type="ECO:0000259" key="6">
    <source>
        <dbReference type="PROSITE" id="PS50011"/>
    </source>
</evidence>
<dbReference type="InterPro" id="IPR011009">
    <property type="entry name" value="Kinase-like_dom_sf"/>
</dbReference>
<name>A0A191UZB4_9ACTN</name>
<dbReference type="Pfam" id="PF00069">
    <property type="entry name" value="Pkinase"/>
    <property type="match status" value="1"/>
</dbReference>
<keyword evidence="7" id="KW-0723">Serine/threonine-protein kinase</keyword>
<evidence type="ECO:0000256" key="1">
    <source>
        <dbReference type="ARBA" id="ARBA00022679"/>
    </source>
</evidence>
<dbReference type="CDD" id="cd14014">
    <property type="entry name" value="STKc_PknB_like"/>
    <property type="match status" value="1"/>
</dbReference>
<dbReference type="AlphaFoldDB" id="A0A191UZB4"/>
<dbReference type="SMART" id="SM00220">
    <property type="entry name" value="S_TKc"/>
    <property type="match status" value="1"/>
</dbReference>
<dbReference type="InterPro" id="IPR017441">
    <property type="entry name" value="Protein_kinase_ATP_BS"/>
</dbReference>
<feature type="compositionally biased region" description="Low complexity" evidence="5">
    <location>
        <begin position="462"/>
        <end position="479"/>
    </location>
</feature>
<feature type="compositionally biased region" description="Basic and acidic residues" evidence="5">
    <location>
        <begin position="450"/>
        <end position="461"/>
    </location>
</feature>
<sequence length="627" mass="64521">MNHTAEVFQPLRDDDPRVVGGYRLAARLGAGGMGRVYLSHTQGGRPVAVKVVRSELADDPAFRRRFGREIRSARKVKGAYTAEVIDADADGTPPWLATLYVPGPALSDVVARGGPLPVPAVLWLMAGVAEALQAVHDAGIVHRDLKPSNVLLAADGPRVIDFGISVAADSTAHTATGTTIGTPQYMAPEQASGRDVTAATDIFSLGQTAAFAALGEPLYGDGPAVGVLYRIVHSEPDLSGLPEQLRPLVARCMAADPAERATAAEVVAWCRRELGRDAEEGVGPAVWREVAGPEVPVPPPAPAPEPAPTAPYTGPWTAPGAAGGPAWPGVAPRTGTAREPVTEQWPATAQGPAAEGPATARAPLPAPWPGAAQWPAGPYGATAPRRPDGPEERRRRRRRAGLITAASLAAAALVGTAAWSALDGAWDALRDRARDRAASASGTPGQGTGETRETGQAEDAKAGGAASGSSGTETAAPGGAASGGKGAAADGPAADPAVPTARAYGPQWLDGKNSLGLGTGETRTDRKQDIRFACRQASCALESDTSVFSLLFGEPGATYEDCRSQLDDVADTDGHRLPLAAASAGSEICVKHRNGDIALLVVQVKSTAMPDVGFVTADLTIWRAEKD</sequence>
<dbReference type="Gene3D" id="1.10.510.10">
    <property type="entry name" value="Transferase(Phosphotransferase) domain 1"/>
    <property type="match status" value="1"/>
</dbReference>
<keyword evidence="3 7" id="KW-0418">Kinase</keyword>
<dbReference type="PROSITE" id="PS00107">
    <property type="entry name" value="PROTEIN_KINASE_ATP"/>
    <property type="match status" value="1"/>
</dbReference>
<dbReference type="PANTHER" id="PTHR43289:SF34">
    <property type="entry name" value="SERINE_THREONINE-PROTEIN KINASE YBDM-RELATED"/>
    <property type="match status" value="1"/>
</dbReference>
<dbReference type="PANTHER" id="PTHR43289">
    <property type="entry name" value="MITOGEN-ACTIVATED PROTEIN KINASE KINASE KINASE 20-RELATED"/>
    <property type="match status" value="1"/>
</dbReference>
<reference evidence="7 8" key="1">
    <citation type="submission" date="2016-05" db="EMBL/GenBank/DDBJ databases">
        <title>Non-Contiguous Finished Genome Sequence of Streptomyces parvulus 2297 Integrated Site-Specifically with Actinophage R4.</title>
        <authorList>
            <person name="Nishizawa T."/>
            <person name="Miura T."/>
            <person name="Harada C."/>
            <person name="Guo Y."/>
            <person name="Narisawa K."/>
            <person name="Ohta H."/>
            <person name="Takahashi H."/>
            <person name="Shirai M."/>
        </authorList>
    </citation>
    <scope>NUCLEOTIDE SEQUENCE [LARGE SCALE GENOMIC DNA]</scope>
    <source>
        <strain evidence="7 8">2297</strain>
    </source>
</reference>
<evidence type="ECO:0000256" key="2">
    <source>
        <dbReference type="ARBA" id="ARBA00022741"/>
    </source>
</evidence>
<dbReference type="Proteomes" id="UP000078468">
    <property type="component" value="Chromosome"/>
</dbReference>
<evidence type="ECO:0000256" key="4">
    <source>
        <dbReference type="ARBA" id="ARBA00022840"/>
    </source>
</evidence>
<feature type="region of interest" description="Disordered" evidence="5">
    <location>
        <begin position="293"/>
        <end position="397"/>
    </location>
</feature>
<dbReference type="InterPro" id="IPR008271">
    <property type="entry name" value="Ser/Thr_kinase_AS"/>
</dbReference>
<organism evidence="7 8">
    <name type="scientific">Streptomyces parvulus</name>
    <dbReference type="NCBI Taxonomy" id="146923"/>
    <lineage>
        <taxon>Bacteria</taxon>
        <taxon>Bacillati</taxon>
        <taxon>Actinomycetota</taxon>
        <taxon>Actinomycetes</taxon>
        <taxon>Kitasatosporales</taxon>
        <taxon>Streptomycetaceae</taxon>
        <taxon>Streptomyces</taxon>
    </lineage>
</organism>
<evidence type="ECO:0000256" key="3">
    <source>
        <dbReference type="ARBA" id="ARBA00022777"/>
    </source>
</evidence>
<dbReference type="Gene3D" id="3.30.200.20">
    <property type="entry name" value="Phosphorylase Kinase, domain 1"/>
    <property type="match status" value="1"/>
</dbReference>
<dbReference type="GO" id="GO:0004674">
    <property type="term" value="F:protein serine/threonine kinase activity"/>
    <property type="evidence" value="ECO:0007669"/>
    <property type="project" value="UniProtKB-KW"/>
</dbReference>
<keyword evidence="2" id="KW-0547">Nucleotide-binding</keyword>
<proteinExistence type="predicted"/>
<keyword evidence="4" id="KW-0067">ATP-binding</keyword>
<dbReference type="RefSeq" id="WP_064728482.1">
    <property type="nucleotide sequence ID" value="NZ_BMRX01000008.1"/>
</dbReference>
<dbReference type="GeneID" id="91306104"/>
<dbReference type="PROSITE" id="PS50011">
    <property type="entry name" value="PROTEIN_KINASE_DOM"/>
    <property type="match status" value="1"/>
</dbReference>
<dbReference type="EMBL" id="CP015866">
    <property type="protein sequence ID" value="ANJ08101.1"/>
    <property type="molecule type" value="Genomic_DNA"/>
</dbReference>
<dbReference type="PROSITE" id="PS00108">
    <property type="entry name" value="PROTEIN_KINASE_ST"/>
    <property type="match status" value="1"/>
</dbReference>
<feature type="compositionally biased region" description="Pro residues" evidence="5">
    <location>
        <begin position="295"/>
        <end position="309"/>
    </location>
</feature>
<feature type="compositionally biased region" description="Low complexity" evidence="5">
    <location>
        <begin position="369"/>
        <end position="384"/>
    </location>
</feature>
<protein>
    <submittedName>
        <fullName evidence="7">Serine/threonine protein kinase</fullName>
    </submittedName>
</protein>
<dbReference type="SUPFAM" id="SSF56112">
    <property type="entry name" value="Protein kinase-like (PK-like)"/>
    <property type="match status" value="1"/>
</dbReference>
<evidence type="ECO:0000256" key="5">
    <source>
        <dbReference type="SAM" id="MobiDB-lite"/>
    </source>
</evidence>
<accession>A0A191UZB4</accession>